<dbReference type="EMBL" id="CM017659">
    <property type="protein sequence ID" value="TYI56770.1"/>
    <property type="molecule type" value="Genomic_DNA"/>
</dbReference>
<gene>
    <name evidence="2" type="ORF">E1A91_D11G234800v1</name>
</gene>
<name>A0A5D2SVD2_GOSMU</name>
<protein>
    <submittedName>
        <fullName evidence="2">Uncharacterized protein</fullName>
    </submittedName>
</protein>
<feature type="transmembrane region" description="Helical" evidence="1">
    <location>
        <begin position="45"/>
        <end position="67"/>
    </location>
</feature>
<proteinExistence type="predicted"/>
<evidence type="ECO:0000313" key="3">
    <source>
        <dbReference type="Proteomes" id="UP000323597"/>
    </source>
</evidence>
<keyword evidence="1" id="KW-0812">Transmembrane</keyword>
<keyword evidence="1" id="KW-0472">Membrane</keyword>
<organism evidence="2 3">
    <name type="scientific">Gossypium mustelinum</name>
    <name type="common">Cotton</name>
    <name type="synonym">Gossypium caicoense</name>
    <dbReference type="NCBI Taxonomy" id="34275"/>
    <lineage>
        <taxon>Eukaryota</taxon>
        <taxon>Viridiplantae</taxon>
        <taxon>Streptophyta</taxon>
        <taxon>Embryophyta</taxon>
        <taxon>Tracheophyta</taxon>
        <taxon>Spermatophyta</taxon>
        <taxon>Magnoliopsida</taxon>
        <taxon>eudicotyledons</taxon>
        <taxon>Gunneridae</taxon>
        <taxon>Pentapetalae</taxon>
        <taxon>rosids</taxon>
        <taxon>malvids</taxon>
        <taxon>Malvales</taxon>
        <taxon>Malvaceae</taxon>
        <taxon>Malvoideae</taxon>
        <taxon>Gossypium</taxon>
    </lineage>
</organism>
<evidence type="ECO:0000313" key="2">
    <source>
        <dbReference type="EMBL" id="TYI56770.1"/>
    </source>
</evidence>
<reference evidence="2 3" key="1">
    <citation type="submission" date="2019-07" db="EMBL/GenBank/DDBJ databases">
        <title>WGS assembly of Gossypium mustelinum.</title>
        <authorList>
            <person name="Chen Z.J."/>
            <person name="Sreedasyam A."/>
            <person name="Ando A."/>
            <person name="Song Q."/>
            <person name="De L."/>
            <person name="Hulse-Kemp A."/>
            <person name="Ding M."/>
            <person name="Ye W."/>
            <person name="Kirkbride R."/>
            <person name="Jenkins J."/>
            <person name="Plott C."/>
            <person name="Lovell J."/>
            <person name="Lin Y.-M."/>
            <person name="Vaughn R."/>
            <person name="Liu B."/>
            <person name="Li W."/>
            <person name="Simpson S."/>
            <person name="Scheffler B."/>
            <person name="Saski C."/>
            <person name="Grover C."/>
            <person name="Hu G."/>
            <person name="Conover J."/>
            <person name="Carlson J."/>
            <person name="Shu S."/>
            <person name="Boston L."/>
            <person name="Williams M."/>
            <person name="Peterson D."/>
            <person name="Mcgee K."/>
            <person name="Jones D."/>
            <person name="Wendel J."/>
            <person name="Stelly D."/>
            <person name="Grimwood J."/>
            <person name="Schmutz J."/>
        </authorList>
    </citation>
    <scope>NUCLEOTIDE SEQUENCE [LARGE SCALE GENOMIC DNA]</scope>
    <source>
        <strain evidence="2">1408120.09</strain>
    </source>
</reference>
<dbReference type="Proteomes" id="UP000323597">
    <property type="component" value="Chromosome D11"/>
</dbReference>
<feature type="transmembrane region" description="Helical" evidence="1">
    <location>
        <begin position="7"/>
        <end position="25"/>
    </location>
</feature>
<sequence>MERIIKRVFFVFVTISFFFFLSSFIQEQHFFVRETSHPAYRTSVYHTFGFIIHYGFPAPGAVIRTVIQAYIAWKAYKLPWPFNVLLIAVDHFYLSTKKDPFYKESVCSKLLLIPYQMQKVWIHPIHIQKLTIFHALPLWLQEGNGLSETIAIGMFTQEP</sequence>
<dbReference type="AlphaFoldDB" id="A0A5D2SVD2"/>
<accession>A0A5D2SVD2</accession>
<dbReference type="EMBL" id="CM017659">
    <property type="protein sequence ID" value="TYI56769.1"/>
    <property type="molecule type" value="Genomic_DNA"/>
</dbReference>
<keyword evidence="1" id="KW-1133">Transmembrane helix</keyword>
<evidence type="ECO:0000256" key="1">
    <source>
        <dbReference type="SAM" id="Phobius"/>
    </source>
</evidence>
<keyword evidence="3" id="KW-1185">Reference proteome</keyword>